<protein>
    <submittedName>
        <fullName evidence="1">Uncharacterized protein</fullName>
    </submittedName>
</protein>
<evidence type="ECO:0000313" key="1">
    <source>
        <dbReference type="EMBL" id="GLC31617.1"/>
    </source>
</evidence>
<reference evidence="1 2" key="1">
    <citation type="journal article" date="2024" name="Int. J. Syst. Evol. Microbiol.">
        <title>Clostridium omnivorum sp. nov., isolated from anoxic soil under the treatment of reductive soil disinfestation.</title>
        <authorList>
            <person name="Ueki A."/>
            <person name="Tonouchi A."/>
            <person name="Kaku N."/>
            <person name="Honma S."/>
            <person name="Ueki K."/>
        </authorList>
    </citation>
    <scope>NUCLEOTIDE SEQUENCE [LARGE SCALE GENOMIC DNA]</scope>
    <source>
        <strain evidence="1 2">E14</strain>
    </source>
</reference>
<organism evidence="1 2">
    <name type="scientific">Clostridium omnivorum</name>
    <dbReference type="NCBI Taxonomy" id="1604902"/>
    <lineage>
        <taxon>Bacteria</taxon>
        <taxon>Bacillati</taxon>
        <taxon>Bacillota</taxon>
        <taxon>Clostridia</taxon>
        <taxon>Eubacteriales</taxon>
        <taxon>Clostridiaceae</taxon>
        <taxon>Clostridium</taxon>
    </lineage>
</organism>
<accession>A0ABQ5N8P1</accession>
<proteinExistence type="predicted"/>
<name>A0ABQ5N8P1_9CLOT</name>
<keyword evidence="2" id="KW-1185">Reference proteome</keyword>
<gene>
    <name evidence="1" type="ORF">bsdE14_30270</name>
</gene>
<comment type="caution">
    <text evidence="1">The sequence shown here is derived from an EMBL/GenBank/DDBJ whole genome shotgun (WGS) entry which is preliminary data.</text>
</comment>
<dbReference type="Proteomes" id="UP001208567">
    <property type="component" value="Unassembled WGS sequence"/>
</dbReference>
<evidence type="ECO:0000313" key="2">
    <source>
        <dbReference type="Proteomes" id="UP001208567"/>
    </source>
</evidence>
<dbReference type="EMBL" id="BRXR01000001">
    <property type="protein sequence ID" value="GLC31617.1"/>
    <property type="molecule type" value="Genomic_DNA"/>
</dbReference>
<sequence>MMQNSNEILIRVYRLLELYKTGELGGEKMPEDENPHLPKQSLENYLYFSLPMALNYQRNSYVLWECANRTWNDVETQTVFSPKAVIDMSEEELKDKLTRYKVALQQNKQPIIWRTLCNTIERDFKGDIRLLFSTNNYSVAKIKKYMLTNKKDFPYLSGNKIMNYWLHVIEQRTDVIFLDRNHISIAPDTHIIQASEKLGIITSDEKLKSNVQDIVANRWEELLANTEYCSIDIHTPMWLWSRSKFKIDL</sequence>